<evidence type="ECO:0008006" key="3">
    <source>
        <dbReference type="Google" id="ProtNLM"/>
    </source>
</evidence>
<dbReference type="eggNOG" id="ENOG502SJ8D">
    <property type="taxonomic scope" value="Eukaryota"/>
</dbReference>
<reference evidence="1 2" key="1">
    <citation type="journal article" date="2013" name="PLoS ONE">
        <title>Genomic and secretomic analyses reveal unique features of the lignocellulolytic enzyme system of Penicillium decumbens.</title>
        <authorList>
            <person name="Liu G."/>
            <person name="Zhang L."/>
            <person name="Wei X."/>
            <person name="Zou G."/>
            <person name="Qin Y."/>
            <person name="Ma L."/>
            <person name="Li J."/>
            <person name="Zheng H."/>
            <person name="Wang S."/>
            <person name="Wang C."/>
            <person name="Xun L."/>
            <person name="Zhao G.-P."/>
            <person name="Zhou Z."/>
            <person name="Qu Y."/>
        </authorList>
    </citation>
    <scope>NUCLEOTIDE SEQUENCE [LARGE SCALE GENOMIC DNA]</scope>
    <source>
        <strain evidence="2">114-2 / CGMCC 5302</strain>
    </source>
</reference>
<dbReference type="InterPro" id="IPR011009">
    <property type="entry name" value="Kinase-like_dom_sf"/>
</dbReference>
<dbReference type="AlphaFoldDB" id="S7ZBT7"/>
<dbReference type="PANTHER" id="PTHR36091">
    <property type="entry name" value="ALTERED INHERITANCE OF MITOCHONDRIA PROTEIN 9, MITOCHONDRIAL"/>
    <property type="match status" value="1"/>
</dbReference>
<dbReference type="EMBL" id="KB644410">
    <property type="protein sequence ID" value="EPS28075.1"/>
    <property type="molecule type" value="Genomic_DNA"/>
</dbReference>
<dbReference type="OrthoDB" id="10003767at2759"/>
<accession>S7ZBT7</accession>
<gene>
    <name evidence="1" type="ORF">PDE_03021</name>
</gene>
<dbReference type="GO" id="GO:0005739">
    <property type="term" value="C:mitochondrion"/>
    <property type="evidence" value="ECO:0007669"/>
    <property type="project" value="TreeGrafter"/>
</dbReference>
<organism evidence="1 2">
    <name type="scientific">Penicillium oxalicum (strain 114-2 / CGMCC 5302)</name>
    <name type="common">Penicillium decumbens</name>
    <dbReference type="NCBI Taxonomy" id="933388"/>
    <lineage>
        <taxon>Eukaryota</taxon>
        <taxon>Fungi</taxon>
        <taxon>Dikarya</taxon>
        <taxon>Ascomycota</taxon>
        <taxon>Pezizomycotina</taxon>
        <taxon>Eurotiomycetes</taxon>
        <taxon>Eurotiomycetidae</taxon>
        <taxon>Eurotiales</taxon>
        <taxon>Aspergillaceae</taxon>
        <taxon>Penicillium</taxon>
    </lineage>
</organism>
<sequence length="403" mass="46365">MSAKTERRGRDRTWEMRSAGQPVNPGRFLVPDKQRSFGGILKMMAIYSVMRYYSRYLGRSSKPFFERRSPSCANSDLFEYTSGRFWFNEDPRRAERRIQFDVDALARAACYSVGRRLDGVASITKLAEGGFNRVLQITFNDGYVILARLPYKTTVPKNYAVASEAATLVGFRSPEFLRTPLSDRWFSIDTKTRVKVMRQIADVERRFMSIPFPASGNLYHRRDLDSSHHVIPVLDDIVVGPTAQYEWWYQERASLEVDRGPSPSLDVPSDHRMSRPTLRHPDFSPNNILVNTSNDVVLRNWPISLDGEAPARPGECPVRFSEEDTKQCLELYEQEQEKLKELSEMRELIGTDALGWVADEDELDRCRAVIQSIKDGLMEHSSTEMEKMAILDHFPFDDHEETS</sequence>
<protein>
    <recommendedName>
        <fullName evidence="3">Aminoglycoside phosphotransferase domain-containing protein</fullName>
    </recommendedName>
</protein>
<dbReference type="InterPro" id="IPR051035">
    <property type="entry name" value="Mito_inheritance_9"/>
</dbReference>
<dbReference type="STRING" id="933388.S7ZBT7"/>
<dbReference type="HOGENOM" id="CLU_794483_0_0_1"/>
<dbReference type="Proteomes" id="UP000019376">
    <property type="component" value="Unassembled WGS sequence"/>
</dbReference>
<dbReference type="PhylomeDB" id="S7ZBT7"/>
<evidence type="ECO:0000313" key="1">
    <source>
        <dbReference type="EMBL" id="EPS28075.1"/>
    </source>
</evidence>
<proteinExistence type="predicted"/>
<name>S7ZBT7_PENO1</name>
<dbReference type="PANTHER" id="PTHR36091:SF2">
    <property type="entry name" value="AMINOGLYCOSIDE PHOSPHOTRANSFERASE DOMAIN-CONTAINING PROTEIN"/>
    <property type="match status" value="1"/>
</dbReference>
<keyword evidence="2" id="KW-1185">Reference proteome</keyword>
<evidence type="ECO:0000313" key="2">
    <source>
        <dbReference type="Proteomes" id="UP000019376"/>
    </source>
</evidence>
<dbReference type="SUPFAM" id="SSF56112">
    <property type="entry name" value="Protein kinase-like (PK-like)"/>
    <property type="match status" value="1"/>
</dbReference>